<accession>A0ABV2TTZ0</accession>
<evidence type="ECO:0000313" key="1">
    <source>
        <dbReference type="EMBL" id="MET7028340.1"/>
    </source>
</evidence>
<evidence type="ECO:0000313" key="2">
    <source>
        <dbReference type="Proteomes" id="UP001549773"/>
    </source>
</evidence>
<dbReference type="InterPro" id="IPR011042">
    <property type="entry name" value="6-blade_b-propeller_TolB-like"/>
</dbReference>
<reference evidence="1 2" key="1">
    <citation type="submission" date="2024-07" db="EMBL/GenBank/DDBJ databases">
        <title>The genome sequence of type strain Sediminicola luteus GDMCC 1.2596T.</title>
        <authorList>
            <person name="Liu Y."/>
        </authorList>
    </citation>
    <scope>NUCLEOTIDE SEQUENCE [LARGE SCALE GENOMIC DNA]</scope>
    <source>
        <strain evidence="1 2">GDMCC 1.2596</strain>
    </source>
</reference>
<dbReference type="Proteomes" id="UP001549773">
    <property type="component" value="Unassembled WGS sequence"/>
</dbReference>
<gene>
    <name evidence="1" type="ORF">ABXZ32_02985</name>
</gene>
<organism evidence="1 2">
    <name type="scientific">Sediminicola luteus</name>
    <dbReference type="NCBI Taxonomy" id="319238"/>
    <lineage>
        <taxon>Bacteria</taxon>
        <taxon>Pseudomonadati</taxon>
        <taxon>Bacteroidota</taxon>
        <taxon>Flavobacteriia</taxon>
        <taxon>Flavobacteriales</taxon>
        <taxon>Flavobacteriaceae</taxon>
        <taxon>Sediminicola</taxon>
    </lineage>
</organism>
<evidence type="ECO:0008006" key="3">
    <source>
        <dbReference type="Google" id="ProtNLM"/>
    </source>
</evidence>
<dbReference type="SUPFAM" id="SSF63829">
    <property type="entry name" value="Calcium-dependent phosphotriesterase"/>
    <property type="match status" value="1"/>
</dbReference>
<dbReference type="PANTHER" id="PTHR24104">
    <property type="entry name" value="E3 UBIQUITIN-PROTEIN LIGASE NHLRC1-RELATED"/>
    <property type="match status" value="1"/>
</dbReference>
<protein>
    <recommendedName>
        <fullName evidence="3">SMP-30/Gluconolactonase/LRE-like region domain-containing protein</fullName>
    </recommendedName>
</protein>
<dbReference type="Gene3D" id="2.120.10.30">
    <property type="entry name" value="TolB, C-terminal domain"/>
    <property type="match status" value="1"/>
</dbReference>
<comment type="caution">
    <text evidence="1">The sequence shown here is derived from an EMBL/GenBank/DDBJ whole genome shotgun (WGS) entry which is preliminary data.</text>
</comment>
<dbReference type="RefSeq" id="WP_354617196.1">
    <property type="nucleotide sequence ID" value="NZ_JBEWYP010000001.1"/>
</dbReference>
<sequence length="281" mass="31068">MKIRTVFFMFLWTTLVCSQSYDIYVSDAGNFDKPPWQILKFNQQGENPTVFIDTHLNWPQDILFLEDSKTVLISNLGSGTITKHDANTGAYIGDFAKDISGPTRTKLGPDGLLYVLQWTGNGKVLRFNLDGNNLGEFTKVGVPQSIGLDWDAQGNLYVSSYKDKTIRKYDAKGNDMGIFIDSNLMGPTNIWFDAEGDLLVSDYNGTSIKRFSAQGAFKGDFMVGLKNSEGIAYTPEGNILVGNGNTHSVKLFDHMGIYIKDIIANGSGKLLTPNAVVIRHK</sequence>
<dbReference type="EMBL" id="JBEWYP010000001">
    <property type="protein sequence ID" value="MET7028340.1"/>
    <property type="molecule type" value="Genomic_DNA"/>
</dbReference>
<proteinExistence type="predicted"/>
<keyword evidence="2" id="KW-1185">Reference proteome</keyword>
<dbReference type="PANTHER" id="PTHR24104:SF25">
    <property type="entry name" value="PROTEIN LIN-41"/>
    <property type="match status" value="1"/>
</dbReference>
<dbReference type="InterPro" id="IPR050952">
    <property type="entry name" value="TRIM-NHL_E3_ligases"/>
</dbReference>
<name>A0ABV2TTZ0_9FLAO</name>